<organism evidence="1">
    <name type="scientific">marine sediment metagenome</name>
    <dbReference type="NCBI Taxonomy" id="412755"/>
    <lineage>
        <taxon>unclassified sequences</taxon>
        <taxon>metagenomes</taxon>
        <taxon>ecological metagenomes</taxon>
    </lineage>
</organism>
<dbReference type="AlphaFoldDB" id="A0A1B6NWM8"/>
<protein>
    <submittedName>
        <fullName evidence="1">Uncharacterized protein</fullName>
    </submittedName>
</protein>
<reference evidence="1" key="1">
    <citation type="submission" date="2013-11" db="EMBL/GenBank/DDBJ databases">
        <title>Microbial diversity, functional groups and degradation webs in Northern and Southern Mediterranean and Red Sea marine crude oil polluted sites.</title>
        <authorList>
            <person name="Daffonchio D."/>
            <person name="Mapelli F."/>
            <person name="Ferrer M."/>
            <person name="Richter M."/>
            <person name="Cherif A."/>
            <person name="Malkawi H.I."/>
            <person name="Yakimov M.M."/>
            <person name="Abdel-Fattah Y.R."/>
            <person name="Blaghen M."/>
            <person name="Golyshin P.N."/>
            <person name="Kalogerakis N."/>
            <person name="Boon N."/>
            <person name="Magagnini M."/>
            <person name="Fava F."/>
        </authorList>
    </citation>
    <scope>NUCLEOTIDE SEQUENCE</scope>
</reference>
<dbReference type="EMBL" id="AYSL01000583">
    <property type="protein sequence ID" value="KTF07372.1"/>
    <property type="molecule type" value="Genomic_DNA"/>
</dbReference>
<comment type="caution">
    <text evidence="1">The sequence shown here is derived from an EMBL/GenBank/DDBJ whole genome shotgun (WGS) entry which is preliminary data.</text>
</comment>
<accession>A0A1B6NWM8</accession>
<gene>
    <name evidence="1" type="ORF">MGSAQ_001131</name>
</gene>
<proteinExistence type="predicted"/>
<name>A0A1B6NWM8_9ZZZZ</name>
<evidence type="ECO:0000313" key="1">
    <source>
        <dbReference type="EMBL" id="KTF07372.1"/>
    </source>
</evidence>
<sequence>MCIVTPSLFSFLHFPVKVDYCFHNVVACRLKRSYDLCFSHSF</sequence>